<keyword evidence="1" id="KW-0812">Transmembrane</keyword>
<feature type="transmembrane region" description="Helical" evidence="1">
    <location>
        <begin position="27"/>
        <end position="47"/>
    </location>
</feature>
<geneLocation type="plasmid" evidence="2 3">
    <name>unnamed2</name>
</geneLocation>
<sequence length="88" mass="8670">MANEDRPELEESNEHIVVDPSDAVTGLGFVLGVVGAAVGVIAAIVVSPQIHAATLLYCVIGGLAGGSAGIVTGGMIGAVFSVARGTPR</sequence>
<dbReference type="Proteomes" id="UP001234585">
    <property type="component" value="Plasmid unnamed2"/>
</dbReference>
<reference evidence="2 3" key="1">
    <citation type="submission" date="2023-08" db="EMBL/GenBank/DDBJ databases">
        <title>Pathogen: clinical or host-associated sample.</title>
        <authorList>
            <person name="Hergert J."/>
            <person name="Casey R."/>
            <person name="Wagner J."/>
            <person name="Young E.L."/>
            <person name="Oakeson K.F."/>
        </authorList>
    </citation>
    <scope>NUCLEOTIDE SEQUENCE [LARGE SCALE GENOMIC DNA]</scope>
    <source>
        <strain evidence="2 3">1760953</strain>
        <plasmid evidence="2 3">unnamed2</plasmid>
    </source>
</reference>
<evidence type="ECO:0000313" key="3">
    <source>
        <dbReference type="Proteomes" id="UP001234585"/>
    </source>
</evidence>
<accession>A0AA50CUS8</accession>
<evidence type="ECO:0000256" key="1">
    <source>
        <dbReference type="SAM" id="Phobius"/>
    </source>
</evidence>
<dbReference type="AlphaFoldDB" id="A0AA50CUS8"/>
<dbReference type="EMBL" id="CP132304">
    <property type="protein sequence ID" value="WLS00767.1"/>
    <property type="molecule type" value="Genomic_DNA"/>
</dbReference>
<feature type="transmembrane region" description="Helical" evidence="1">
    <location>
        <begin position="54"/>
        <end position="83"/>
    </location>
</feature>
<organism evidence="2 3">
    <name type="scientific">Shinella sumterensis</name>
    <dbReference type="NCBI Taxonomy" id="1967501"/>
    <lineage>
        <taxon>Bacteria</taxon>
        <taxon>Pseudomonadati</taxon>
        <taxon>Pseudomonadota</taxon>
        <taxon>Alphaproteobacteria</taxon>
        <taxon>Hyphomicrobiales</taxon>
        <taxon>Rhizobiaceae</taxon>
        <taxon>Shinella</taxon>
    </lineage>
</organism>
<evidence type="ECO:0000313" key="2">
    <source>
        <dbReference type="EMBL" id="WLS00767.1"/>
    </source>
</evidence>
<gene>
    <name evidence="2" type="ORF">Q9313_24730</name>
</gene>
<name>A0AA50CUS8_9HYPH</name>
<keyword evidence="2" id="KW-0614">Plasmid</keyword>
<protein>
    <submittedName>
        <fullName evidence="2">Uncharacterized protein</fullName>
    </submittedName>
</protein>
<keyword evidence="3" id="KW-1185">Reference proteome</keyword>
<keyword evidence="1" id="KW-0472">Membrane</keyword>
<proteinExistence type="predicted"/>
<dbReference type="RefSeq" id="WP_306040684.1">
    <property type="nucleotide sequence ID" value="NZ_CP132304.1"/>
</dbReference>
<keyword evidence="1" id="KW-1133">Transmembrane helix</keyword>